<organism evidence="20">
    <name type="scientific">Mesocestoides corti</name>
    <name type="common">Flatworm</name>
    <dbReference type="NCBI Taxonomy" id="53468"/>
    <lineage>
        <taxon>Eukaryota</taxon>
        <taxon>Metazoa</taxon>
        <taxon>Spiralia</taxon>
        <taxon>Lophotrochozoa</taxon>
        <taxon>Platyhelminthes</taxon>
        <taxon>Cestoda</taxon>
        <taxon>Eucestoda</taxon>
        <taxon>Cyclophyllidea</taxon>
        <taxon>Mesocestoididae</taxon>
        <taxon>Mesocestoides</taxon>
    </lineage>
</organism>
<dbReference type="InterPro" id="IPR000719">
    <property type="entry name" value="Prot_kinase_dom"/>
</dbReference>
<dbReference type="PROSITE" id="PS00107">
    <property type="entry name" value="PROTEIN_KINASE_ATP"/>
    <property type="match status" value="1"/>
</dbReference>
<feature type="domain" description="Protein kinase" evidence="16">
    <location>
        <begin position="160"/>
        <end position="542"/>
    </location>
</feature>
<evidence type="ECO:0000256" key="15">
    <source>
        <dbReference type="SAM" id="Phobius"/>
    </source>
</evidence>
<keyword evidence="9" id="KW-0418">Kinase</keyword>
<dbReference type="GO" id="GO:0005886">
    <property type="term" value="C:plasma membrane"/>
    <property type="evidence" value="ECO:0007669"/>
    <property type="project" value="TreeGrafter"/>
</dbReference>
<dbReference type="GO" id="GO:0043235">
    <property type="term" value="C:receptor complex"/>
    <property type="evidence" value="ECO:0007669"/>
    <property type="project" value="TreeGrafter"/>
</dbReference>
<evidence type="ECO:0000256" key="12">
    <source>
        <dbReference type="ARBA" id="ARBA00023136"/>
    </source>
</evidence>
<dbReference type="InterPro" id="IPR003605">
    <property type="entry name" value="GS_dom"/>
</dbReference>
<dbReference type="GO" id="GO:0005524">
    <property type="term" value="F:ATP binding"/>
    <property type="evidence" value="ECO:0007669"/>
    <property type="project" value="UniProtKB-UniRule"/>
</dbReference>
<keyword evidence="12 15" id="KW-0472">Membrane</keyword>
<dbReference type="Pfam" id="PF00069">
    <property type="entry name" value="Pkinase"/>
    <property type="match status" value="1"/>
</dbReference>
<comment type="subcellular location">
    <subcellularLocation>
        <location evidence="1">Membrane</location>
        <topology evidence="1">Single-pass type I membrane protein</topology>
    </subcellularLocation>
</comment>
<protein>
    <recommendedName>
        <fullName evidence="3">receptor protein serine/threonine kinase</fullName>
        <ecNumber evidence="3">2.7.11.30</ecNumber>
    </recommendedName>
</protein>
<dbReference type="STRING" id="53468.A0A0R3U6W2"/>
<dbReference type="SUPFAM" id="SSF56112">
    <property type="entry name" value="Protein kinase-like (PK-like)"/>
    <property type="match status" value="1"/>
</dbReference>
<evidence type="ECO:0000256" key="13">
    <source>
        <dbReference type="ARBA" id="ARBA00023170"/>
    </source>
</evidence>
<feature type="transmembrane region" description="Helical" evidence="15">
    <location>
        <begin position="92"/>
        <end position="115"/>
    </location>
</feature>
<evidence type="ECO:0000256" key="1">
    <source>
        <dbReference type="ARBA" id="ARBA00004479"/>
    </source>
</evidence>
<keyword evidence="10 14" id="KW-0067">ATP-binding</keyword>
<keyword evidence="11 15" id="KW-1133">Transmembrane helix</keyword>
<dbReference type="SMART" id="SM00220">
    <property type="entry name" value="S_TKc"/>
    <property type="match status" value="1"/>
</dbReference>
<dbReference type="InterPro" id="IPR011009">
    <property type="entry name" value="Kinase-like_dom_sf"/>
</dbReference>
<dbReference type="EC" id="2.7.11.30" evidence="3"/>
<dbReference type="EMBL" id="UXSR01000430">
    <property type="protein sequence ID" value="VDD76542.1"/>
    <property type="molecule type" value="Genomic_DNA"/>
</dbReference>
<dbReference type="Gene3D" id="3.30.200.20">
    <property type="entry name" value="Phosphorylase Kinase, domain 1"/>
    <property type="match status" value="1"/>
</dbReference>
<evidence type="ECO:0000259" key="17">
    <source>
        <dbReference type="PROSITE" id="PS51256"/>
    </source>
</evidence>
<feature type="binding site" evidence="14">
    <location>
        <position position="187"/>
    </location>
    <ligand>
        <name>ATP</name>
        <dbReference type="ChEBI" id="CHEBI:30616"/>
    </ligand>
</feature>
<dbReference type="PANTHER" id="PTHR23255:SF72">
    <property type="entry name" value="RECEPTOR PROTEIN SERINE_THREONINE KINASE"/>
    <property type="match status" value="1"/>
</dbReference>
<dbReference type="PROSITE" id="PS50011">
    <property type="entry name" value="PROTEIN_KINASE_DOM"/>
    <property type="match status" value="1"/>
</dbReference>
<evidence type="ECO:0000256" key="6">
    <source>
        <dbReference type="ARBA" id="ARBA00022692"/>
    </source>
</evidence>
<evidence type="ECO:0000256" key="11">
    <source>
        <dbReference type="ARBA" id="ARBA00022989"/>
    </source>
</evidence>
<evidence type="ECO:0000259" key="16">
    <source>
        <dbReference type="PROSITE" id="PS50011"/>
    </source>
</evidence>
<dbReference type="SMART" id="SM00467">
    <property type="entry name" value="GS"/>
    <property type="match status" value="1"/>
</dbReference>
<dbReference type="PROSITE" id="PS51256">
    <property type="entry name" value="GS"/>
    <property type="match status" value="1"/>
</dbReference>
<keyword evidence="4" id="KW-0723">Serine/threonine-protein kinase</keyword>
<evidence type="ECO:0000256" key="14">
    <source>
        <dbReference type="PROSITE-ProRule" id="PRU10141"/>
    </source>
</evidence>
<keyword evidence="6 15" id="KW-0812">Transmembrane</keyword>
<dbReference type="Gene3D" id="1.10.510.10">
    <property type="entry name" value="Transferase(Phosphotransferase) domain 1"/>
    <property type="match status" value="1"/>
</dbReference>
<keyword evidence="8 14" id="KW-0547">Nucleotide-binding</keyword>
<dbReference type="GO" id="GO:0071363">
    <property type="term" value="P:cellular response to growth factor stimulus"/>
    <property type="evidence" value="ECO:0007669"/>
    <property type="project" value="TreeGrafter"/>
</dbReference>
<keyword evidence="7" id="KW-0732">Signal</keyword>
<evidence type="ECO:0000313" key="20">
    <source>
        <dbReference type="WBParaSite" id="MCU_008866-RB"/>
    </source>
</evidence>
<proteinExistence type="inferred from homology"/>
<dbReference type="PROSITE" id="PS00108">
    <property type="entry name" value="PROTEIN_KINASE_ST"/>
    <property type="match status" value="1"/>
</dbReference>
<evidence type="ECO:0000256" key="7">
    <source>
        <dbReference type="ARBA" id="ARBA00022729"/>
    </source>
</evidence>
<evidence type="ECO:0000256" key="9">
    <source>
        <dbReference type="ARBA" id="ARBA00022777"/>
    </source>
</evidence>
<evidence type="ECO:0000313" key="19">
    <source>
        <dbReference type="Proteomes" id="UP000267029"/>
    </source>
</evidence>
<dbReference type="GO" id="GO:0004675">
    <property type="term" value="F:transmembrane receptor protein serine/threonine kinase activity"/>
    <property type="evidence" value="ECO:0007669"/>
    <property type="project" value="UniProtKB-EC"/>
</dbReference>
<accession>A0A0R3U6W2</accession>
<comment type="similarity">
    <text evidence="2">Belongs to the protein kinase superfamily. TKL Ser/Thr protein kinase family. TGFB receptor subfamily.</text>
</comment>
<keyword evidence="13" id="KW-0675">Receptor</keyword>
<dbReference type="WBParaSite" id="MCU_008866-RB">
    <property type="protein sequence ID" value="MCU_008866-RB"/>
    <property type="gene ID" value="MCU_008866"/>
</dbReference>
<gene>
    <name evidence="18" type="ORF">MCOS_LOCUS2545</name>
</gene>
<evidence type="ECO:0000256" key="5">
    <source>
        <dbReference type="ARBA" id="ARBA00022679"/>
    </source>
</evidence>
<keyword evidence="5" id="KW-0808">Transferase</keyword>
<dbReference type="PANTHER" id="PTHR23255">
    <property type="entry name" value="TRANSFORMING GROWTH FACTOR-BETA RECEPTOR TYPE I AND II"/>
    <property type="match status" value="1"/>
</dbReference>
<sequence>MRNRSIQCKCFPPSTCSHGVSKCNSSVGCFYSSQTNWLGQLIFEHYGCLSSNAHRIFTCNIPCCSVTCCFPSNSTDFCNANYTFSRRYYDSVLVFSPVLLLALCVIIVVIAHIHFRECFGKCGRSLAAGQSSTSCLPDLPDSGSGAGKPFLVHRTIARQITLLSCIGKGRFGEVWRAVCNEEPVAVKIFSSRDGASWARETMIYTTALLCHPNILAYYASDMISRGGCTQLWLVTAYHSTGSLHEFLQATEHITLVCGLKFARSIAAGLAFLHGKVAGFHGKPSIAHRDVKSKNILVMSNGEACLADFGLAIVRKTRGECEDVKERVDSPPPAGPFAGTKRYMAPELLALYPLVWGSWDREDSVEKERQEKESVGNGKVDLTIPEGMTECRHLLFAFEVYQSADVYALGLVLWEIWRRSQGEPYKLPFYEYVPMDPTFLQMYRVVVLGIPYNSLACSTTPSYYYPSLQLCHLCSWLGRRMPIHDGRQNSVNGKRPSLILSKNSALTQDRLLERWAEVIKECWHPLWTHRLSALRVRKTLEAIEATMRL</sequence>
<feature type="domain" description="GS" evidence="17">
    <location>
        <begin position="134"/>
        <end position="159"/>
    </location>
</feature>
<keyword evidence="19" id="KW-1185">Reference proteome</keyword>
<dbReference type="InterPro" id="IPR017441">
    <property type="entry name" value="Protein_kinase_ATP_BS"/>
</dbReference>
<dbReference type="InterPro" id="IPR008271">
    <property type="entry name" value="Ser/Thr_kinase_AS"/>
</dbReference>
<dbReference type="Pfam" id="PF08515">
    <property type="entry name" value="TGF_beta_GS"/>
    <property type="match status" value="1"/>
</dbReference>
<dbReference type="Proteomes" id="UP000267029">
    <property type="component" value="Unassembled WGS sequence"/>
</dbReference>
<evidence type="ECO:0000256" key="10">
    <source>
        <dbReference type="ARBA" id="ARBA00022840"/>
    </source>
</evidence>
<dbReference type="OrthoDB" id="69842at2759"/>
<reference evidence="20" key="2">
    <citation type="submission" date="2019-11" db="UniProtKB">
        <authorList>
            <consortium name="WormBaseParasite"/>
        </authorList>
    </citation>
    <scope>IDENTIFICATION</scope>
</reference>
<evidence type="ECO:0000256" key="4">
    <source>
        <dbReference type="ARBA" id="ARBA00022527"/>
    </source>
</evidence>
<name>A0A0R3U6W2_MESCO</name>
<reference evidence="18 19" key="1">
    <citation type="submission" date="2018-10" db="EMBL/GenBank/DDBJ databases">
        <authorList>
            <consortium name="Pathogen Informatics"/>
        </authorList>
    </citation>
    <scope>NUCLEOTIDE SEQUENCE [LARGE SCALE GENOMIC DNA]</scope>
</reference>
<evidence type="ECO:0000256" key="8">
    <source>
        <dbReference type="ARBA" id="ARBA00022741"/>
    </source>
</evidence>
<dbReference type="AlphaFoldDB" id="A0A0R3U6W2"/>
<evidence type="ECO:0000313" key="18">
    <source>
        <dbReference type="EMBL" id="VDD76542.1"/>
    </source>
</evidence>
<dbReference type="InterPro" id="IPR000333">
    <property type="entry name" value="TGFB_receptor"/>
</dbReference>
<evidence type="ECO:0000256" key="3">
    <source>
        <dbReference type="ARBA" id="ARBA00012401"/>
    </source>
</evidence>
<evidence type="ECO:0000256" key="2">
    <source>
        <dbReference type="ARBA" id="ARBA00009605"/>
    </source>
</evidence>